<dbReference type="SUPFAM" id="SSF53067">
    <property type="entry name" value="Actin-like ATPase domain"/>
    <property type="match status" value="1"/>
</dbReference>
<evidence type="ECO:0000313" key="2">
    <source>
        <dbReference type="EMBL" id="SDX57777.1"/>
    </source>
</evidence>
<keyword evidence="2" id="KW-0808">Transferase</keyword>
<evidence type="ECO:0000313" key="3">
    <source>
        <dbReference type="Proteomes" id="UP000199529"/>
    </source>
</evidence>
<dbReference type="PANTHER" id="PTHR18964:SF149">
    <property type="entry name" value="BIFUNCTIONAL UDP-N-ACETYLGLUCOSAMINE 2-EPIMERASE_N-ACETYLMANNOSAMINE KINASE"/>
    <property type="match status" value="1"/>
</dbReference>
<dbReference type="InterPro" id="IPR000600">
    <property type="entry name" value="ROK"/>
</dbReference>
<accession>A0A1H3CUF4</accession>
<name>A0A1H3CUF4_9PSEU</name>
<dbReference type="Proteomes" id="UP000199529">
    <property type="component" value="Unassembled WGS sequence"/>
</dbReference>
<sequence>MSEVNERSAPTGNEALRRIRTDAVLAALREHGPVSRTELAGLTGYRPSSLTEIVRELMASGHVVEVGAGDSSGGRRPRMLEFNPAAESLIAVSLEGEQAHVSVVDLAGELLGAHSRAVDPHEPLDGLVAVIDQALKEHPRPRPGRVVFSLPGVATAAGAVTLSPVLEALGGRSLTDALTERVGLPVQVSNDVNLIALGERERGAAADVDDLVLIYVGYGIGAAVVSGGTLCRGAAGFAGEIGFLPAGLPPTPHTGGRGEFERRWSVPGIRQALSEIDGGSAGAPVAELADRAGEPAVAALRRQVIEAWAYAAIVCACVVNPARVVFAGAATELGPDGLAELAELVGSAAPSAPEVVFAELGAQALHIGAVSPSLMSPAANTTQPSREG</sequence>
<dbReference type="InterPro" id="IPR036388">
    <property type="entry name" value="WH-like_DNA-bd_sf"/>
</dbReference>
<dbReference type="GO" id="GO:0016301">
    <property type="term" value="F:kinase activity"/>
    <property type="evidence" value="ECO:0007669"/>
    <property type="project" value="UniProtKB-KW"/>
</dbReference>
<dbReference type="AlphaFoldDB" id="A0A1H3CUF4"/>
<dbReference type="RefSeq" id="WP_093265977.1">
    <property type="nucleotide sequence ID" value="NZ_FNOK01000012.1"/>
</dbReference>
<keyword evidence="2" id="KW-0418">Kinase</keyword>
<dbReference type="InterPro" id="IPR043129">
    <property type="entry name" value="ATPase_NBD"/>
</dbReference>
<dbReference type="PANTHER" id="PTHR18964">
    <property type="entry name" value="ROK (REPRESSOR, ORF, KINASE) FAMILY"/>
    <property type="match status" value="1"/>
</dbReference>
<protein>
    <submittedName>
        <fullName evidence="2">Sugar kinase of the NBD/HSP70 family, may contain an N-terminal HTH domain</fullName>
    </submittedName>
</protein>
<comment type="similarity">
    <text evidence="1">Belongs to the ROK (NagC/XylR) family.</text>
</comment>
<dbReference type="Pfam" id="PF00480">
    <property type="entry name" value="ROK"/>
    <property type="match status" value="1"/>
</dbReference>
<dbReference type="Gene3D" id="3.30.420.40">
    <property type="match status" value="2"/>
</dbReference>
<dbReference type="SUPFAM" id="SSF46785">
    <property type="entry name" value="Winged helix' DNA-binding domain"/>
    <property type="match status" value="1"/>
</dbReference>
<keyword evidence="3" id="KW-1185">Reference proteome</keyword>
<reference evidence="3" key="1">
    <citation type="submission" date="2016-10" db="EMBL/GenBank/DDBJ databases">
        <authorList>
            <person name="Varghese N."/>
            <person name="Submissions S."/>
        </authorList>
    </citation>
    <scope>NUCLEOTIDE SEQUENCE [LARGE SCALE GENOMIC DNA]</scope>
    <source>
        <strain evidence="3">CGMCC 4.3530</strain>
    </source>
</reference>
<dbReference type="STRING" id="418495.SAMN05216215_1012157"/>
<dbReference type="Gene3D" id="1.10.10.10">
    <property type="entry name" value="Winged helix-like DNA-binding domain superfamily/Winged helix DNA-binding domain"/>
    <property type="match status" value="1"/>
</dbReference>
<proteinExistence type="inferred from homology"/>
<evidence type="ECO:0000256" key="1">
    <source>
        <dbReference type="ARBA" id="ARBA00006479"/>
    </source>
</evidence>
<dbReference type="OrthoDB" id="37575at2"/>
<organism evidence="2 3">
    <name type="scientific">Saccharopolyspora shandongensis</name>
    <dbReference type="NCBI Taxonomy" id="418495"/>
    <lineage>
        <taxon>Bacteria</taxon>
        <taxon>Bacillati</taxon>
        <taxon>Actinomycetota</taxon>
        <taxon>Actinomycetes</taxon>
        <taxon>Pseudonocardiales</taxon>
        <taxon>Pseudonocardiaceae</taxon>
        <taxon>Saccharopolyspora</taxon>
    </lineage>
</organism>
<gene>
    <name evidence="2" type="ORF">SAMN05216215_1012157</name>
</gene>
<dbReference type="EMBL" id="FNOK01000012">
    <property type="protein sequence ID" value="SDX57777.1"/>
    <property type="molecule type" value="Genomic_DNA"/>
</dbReference>
<dbReference type="InterPro" id="IPR036390">
    <property type="entry name" value="WH_DNA-bd_sf"/>
</dbReference>